<keyword evidence="3" id="KW-1185">Reference proteome</keyword>
<proteinExistence type="predicted"/>
<name>A0ABQ8AL12_BRANA</name>
<sequence length="76" mass="8572">ALLDGSSTKKSRDVSLRSSPQGNQNGECRDQETCLEGLRRGLHLVRSSNCKTGKPYIFDLLDRLKVLKCDCDWIVF</sequence>
<protein>
    <submittedName>
        <fullName evidence="2">Uncharacterized protein</fullName>
    </submittedName>
</protein>
<reference evidence="2 3" key="1">
    <citation type="submission" date="2021-05" db="EMBL/GenBank/DDBJ databases">
        <title>Genome Assembly of Synthetic Allotetraploid Brassica napus Reveals Homoeologous Exchanges between Subgenomes.</title>
        <authorList>
            <person name="Davis J.T."/>
        </authorList>
    </citation>
    <scope>NUCLEOTIDE SEQUENCE [LARGE SCALE GENOMIC DNA]</scope>
    <source>
        <strain evidence="3">cv. Da-Ae</strain>
        <tissue evidence="2">Seedling</tissue>
    </source>
</reference>
<gene>
    <name evidence="2" type="ORF">HID58_055664</name>
</gene>
<evidence type="ECO:0000313" key="3">
    <source>
        <dbReference type="Proteomes" id="UP000824890"/>
    </source>
</evidence>
<evidence type="ECO:0000313" key="2">
    <source>
        <dbReference type="EMBL" id="KAH0893235.1"/>
    </source>
</evidence>
<dbReference type="Proteomes" id="UP000824890">
    <property type="component" value="Unassembled WGS sequence"/>
</dbReference>
<accession>A0ABQ8AL12</accession>
<feature type="region of interest" description="Disordered" evidence="1">
    <location>
        <begin position="1"/>
        <end position="28"/>
    </location>
</feature>
<evidence type="ECO:0000256" key="1">
    <source>
        <dbReference type="SAM" id="MobiDB-lite"/>
    </source>
</evidence>
<feature type="non-terminal residue" evidence="2">
    <location>
        <position position="1"/>
    </location>
</feature>
<organism evidence="2 3">
    <name type="scientific">Brassica napus</name>
    <name type="common">Rape</name>
    <dbReference type="NCBI Taxonomy" id="3708"/>
    <lineage>
        <taxon>Eukaryota</taxon>
        <taxon>Viridiplantae</taxon>
        <taxon>Streptophyta</taxon>
        <taxon>Embryophyta</taxon>
        <taxon>Tracheophyta</taxon>
        <taxon>Spermatophyta</taxon>
        <taxon>Magnoliopsida</taxon>
        <taxon>eudicotyledons</taxon>
        <taxon>Gunneridae</taxon>
        <taxon>Pentapetalae</taxon>
        <taxon>rosids</taxon>
        <taxon>malvids</taxon>
        <taxon>Brassicales</taxon>
        <taxon>Brassicaceae</taxon>
        <taxon>Brassiceae</taxon>
        <taxon>Brassica</taxon>
    </lineage>
</organism>
<feature type="compositionally biased region" description="Polar residues" evidence="1">
    <location>
        <begin position="16"/>
        <end position="26"/>
    </location>
</feature>
<comment type="caution">
    <text evidence="2">The sequence shown here is derived from an EMBL/GenBank/DDBJ whole genome shotgun (WGS) entry which is preliminary data.</text>
</comment>
<dbReference type="EMBL" id="JAGKQM010000013">
    <property type="protein sequence ID" value="KAH0893235.1"/>
    <property type="molecule type" value="Genomic_DNA"/>
</dbReference>